<feature type="transmembrane region" description="Helical" evidence="1">
    <location>
        <begin position="45"/>
        <end position="68"/>
    </location>
</feature>
<proteinExistence type="predicted"/>
<accession>A0A1L9NV03</accession>
<sequence>MSDPVIATLAASPPRRWTGTVMLSFLGGLLIYLALSVPFSAPQVILILCGLFVLFAASRLLAATAQVIELTKTELRVKDGVVLAKLADITKVERGAFAFKPSNGFLVSTKESGPRRWSLGMYWCFSRRIGVGGVTGAPQSKGMAEAIAVLIAERDLKN</sequence>
<dbReference type="STRING" id="696762.PFRI_26460"/>
<dbReference type="Proteomes" id="UP000184514">
    <property type="component" value="Unassembled WGS sequence"/>
</dbReference>
<evidence type="ECO:0008006" key="4">
    <source>
        <dbReference type="Google" id="ProtNLM"/>
    </source>
</evidence>
<comment type="caution">
    <text evidence="2">The sequence shown here is derived from an EMBL/GenBank/DDBJ whole genome shotgun (WGS) entry which is preliminary data.</text>
</comment>
<name>A0A1L9NV03_9RHOB</name>
<evidence type="ECO:0000256" key="1">
    <source>
        <dbReference type="SAM" id="Phobius"/>
    </source>
</evidence>
<organism evidence="2 3">
    <name type="scientific">Planktotalea frisia</name>
    <dbReference type="NCBI Taxonomy" id="696762"/>
    <lineage>
        <taxon>Bacteria</taxon>
        <taxon>Pseudomonadati</taxon>
        <taxon>Pseudomonadota</taxon>
        <taxon>Alphaproteobacteria</taxon>
        <taxon>Rhodobacterales</taxon>
        <taxon>Paracoccaceae</taxon>
        <taxon>Planktotalea</taxon>
    </lineage>
</organism>
<evidence type="ECO:0000313" key="2">
    <source>
        <dbReference type="EMBL" id="OJI93128.1"/>
    </source>
</evidence>
<dbReference type="RefSeq" id="WP_072631182.1">
    <property type="nucleotide sequence ID" value="NZ_MLCB01000155.1"/>
</dbReference>
<dbReference type="EMBL" id="MLCB01000155">
    <property type="protein sequence ID" value="OJI93128.1"/>
    <property type="molecule type" value="Genomic_DNA"/>
</dbReference>
<evidence type="ECO:0000313" key="3">
    <source>
        <dbReference type="Proteomes" id="UP000184514"/>
    </source>
</evidence>
<dbReference type="OrthoDB" id="7862519at2"/>
<feature type="transmembrane region" description="Helical" evidence="1">
    <location>
        <begin position="21"/>
        <end position="39"/>
    </location>
</feature>
<keyword evidence="1" id="KW-1133">Transmembrane helix</keyword>
<dbReference type="AlphaFoldDB" id="A0A1L9NV03"/>
<keyword evidence="1" id="KW-0472">Membrane</keyword>
<protein>
    <recommendedName>
        <fullName evidence="4">DUF2244 domain-containing protein</fullName>
    </recommendedName>
</protein>
<keyword evidence="1" id="KW-0812">Transmembrane</keyword>
<reference evidence="2 3" key="1">
    <citation type="submission" date="2016-10" db="EMBL/GenBank/DDBJ databases">
        <title>Genome sequence of Planktotalea frisia SH6-1.</title>
        <authorList>
            <person name="Poehlein A."/>
            <person name="Bakenhus I."/>
            <person name="Voget S."/>
            <person name="Brinkhoff T."/>
            <person name="Simon M."/>
        </authorList>
    </citation>
    <scope>NUCLEOTIDE SEQUENCE [LARGE SCALE GENOMIC DNA]</scope>
    <source>
        <strain evidence="2 3">SH6-1</strain>
    </source>
</reference>
<keyword evidence="3" id="KW-1185">Reference proteome</keyword>
<gene>
    <name evidence="2" type="ORF">PFRI_26460</name>
</gene>